<dbReference type="OrthoDB" id="9812856at2"/>
<dbReference type="NCBIfam" id="TIGR01509">
    <property type="entry name" value="HAD-SF-IA-v3"/>
    <property type="match status" value="1"/>
</dbReference>
<organism evidence="1 2">
    <name type="scientific">Micromonospora pisi</name>
    <dbReference type="NCBI Taxonomy" id="589240"/>
    <lineage>
        <taxon>Bacteria</taxon>
        <taxon>Bacillati</taxon>
        <taxon>Actinomycetota</taxon>
        <taxon>Actinomycetes</taxon>
        <taxon>Micromonosporales</taxon>
        <taxon>Micromonosporaceae</taxon>
        <taxon>Micromonospora</taxon>
    </lineage>
</organism>
<dbReference type="AlphaFoldDB" id="A0A495JE70"/>
<dbReference type="SUPFAM" id="SSF56784">
    <property type="entry name" value="HAD-like"/>
    <property type="match status" value="1"/>
</dbReference>
<dbReference type="InterPro" id="IPR036412">
    <property type="entry name" value="HAD-like_sf"/>
</dbReference>
<comment type="caution">
    <text evidence="1">The sequence shown here is derived from an EMBL/GenBank/DDBJ whole genome shotgun (WGS) entry which is preliminary data.</text>
</comment>
<dbReference type="EMBL" id="RBKT01000001">
    <property type="protein sequence ID" value="RKR87031.1"/>
    <property type="molecule type" value="Genomic_DNA"/>
</dbReference>
<dbReference type="GO" id="GO:0016787">
    <property type="term" value="F:hydrolase activity"/>
    <property type="evidence" value="ECO:0007669"/>
    <property type="project" value="UniProtKB-KW"/>
</dbReference>
<dbReference type="RefSeq" id="WP_121155497.1">
    <property type="nucleotide sequence ID" value="NZ_RBKT01000001.1"/>
</dbReference>
<dbReference type="Gene3D" id="3.40.50.1000">
    <property type="entry name" value="HAD superfamily/HAD-like"/>
    <property type="match status" value="1"/>
</dbReference>
<evidence type="ECO:0000313" key="2">
    <source>
        <dbReference type="Proteomes" id="UP000277671"/>
    </source>
</evidence>
<reference evidence="1 2" key="1">
    <citation type="submission" date="2018-10" db="EMBL/GenBank/DDBJ databases">
        <title>Sequencing the genomes of 1000 actinobacteria strains.</title>
        <authorList>
            <person name="Klenk H.-P."/>
        </authorList>
    </citation>
    <scope>NUCLEOTIDE SEQUENCE [LARGE SCALE GENOMIC DNA]</scope>
    <source>
        <strain evidence="1 2">DSM 45175</strain>
    </source>
</reference>
<sequence length="171" mass="18248">MVGPTFDRTASHARFIAHRRRMHLSMDFRPGIRDWLRDARELGLACAVASSSPLRWVGEHLSRVGAFDMFDVVATGEEVAAHKPDPAVYLLALDRLGTTASASLAVEDTPHGVAAARGAGMATVAIPNPFVDVAQVGAADVVLRSAADLPLADVITRLSGRWRVPARGPYA</sequence>
<accession>A0A495JE70</accession>
<gene>
    <name evidence="1" type="ORF">BDK92_1303</name>
</gene>
<proteinExistence type="predicted"/>
<dbReference type="Proteomes" id="UP000277671">
    <property type="component" value="Unassembled WGS sequence"/>
</dbReference>
<evidence type="ECO:0000313" key="1">
    <source>
        <dbReference type="EMBL" id="RKR87031.1"/>
    </source>
</evidence>
<name>A0A495JE70_9ACTN</name>
<dbReference type="PANTHER" id="PTHR18901:SF38">
    <property type="entry name" value="PSEUDOURIDINE-5'-PHOSPHATASE"/>
    <property type="match status" value="1"/>
</dbReference>
<dbReference type="PANTHER" id="PTHR18901">
    <property type="entry name" value="2-DEOXYGLUCOSE-6-PHOSPHATE PHOSPHATASE 2"/>
    <property type="match status" value="1"/>
</dbReference>
<dbReference type="InterPro" id="IPR041492">
    <property type="entry name" value="HAD_2"/>
</dbReference>
<dbReference type="InterPro" id="IPR006439">
    <property type="entry name" value="HAD-SF_hydro_IA"/>
</dbReference>
<dbReference type="InterPro" id="IPR023214">
    <property type="entry name" value="HAD_sf"/>
</dbReference>
<dbReference type="Pfam" id="PF13419">
    <property type="entry name" value="HAD_2"/>
    <property type="match status" value="1"/>
</dbReference>
<keyword evidence="1" id="KW-0378">Hydrolase</keyword>
<dbReference type="PRINTS" id="PR00413">
    <property type="entry name" value="HADHALOGNASE"/>
</dbReference>
<keyword evidence="2" id="KW-1185">Reference proteome</keyword>
<protein>
    <submittedName>
        <fullName evidence="1">Putative hydrolase of the HAD superfamily</fullName>
    </submittedName>
</protein>